<dbReference type="EC" id="6.3.4.19" evidence="1"/>
<dbReference type="InterPro" id="IPR011063">
    <property type="entry name" value="TilS/TtcA_N"/>
</dbReference>
<evidence type="ECO:0000256" key="3">
    <source>
        <dbReference type="ARBA" id="ARBA00022694"/>
    </source>
</evidence>
<evidence type="ECO:0000313" key="8">
    <source>
        <dbReference type="EMBL" id="VAX05864.1"/>
    </source>
</evidence>
<dbReference type="SUPFAM" id="SSF52402">
    <property type="entry name" value="Adenine nucleotide alpha hydrolases-like"/>
    <property type="match status" value="1"/>
</dbReference>
<organism evidence="8">
    <name type="scientific">hydrothermal vent metagenome</name>
    <dbReference type="NCBI Taxonomy" id="652676"/>
    <lineage>
        <taxon>unclassified sequences</taxon>
        <taxon>metagenomes</taxon>
        <taxon>ecological metagenomes</taxon>
    </lineage>
</organism>
<dbReference type="NCBIfam" id="TIGR02432">
    <property type="entry name" value="lysidine_TilS_N"/>
    <property type="match status" value="1"/>
</dbReference>
<comment type="catalytic activity">
    <reaction evidence="6">
        <text>cytidine(34) in tRNA(Ile2) + L-lysine + ATP = lysidine(34) in tRNA(Ile2) + AMP + diphosphate + H(+)</text>
        <dbReference type="Rhea" id="RHEA:43744"/>
        <dbReference type="Rhea" id="RHEA-COMP:10625"/>
        <dbReference type="Rhea" id="RHEA-COMP:10670"/>
        <dbReference type="ChEBI" id="CHEBI:15378"/>
        <dbReference type="ChEBI" id="CHEBI:30616"/>
        <dbReference type="ChEBI" id="CHEBI:32551"/>
        <dbReference type="ChEBI" id="CHEBI:33019"/>
        <dbReference type="ChEBI" id="CHEBI:82748"/>
        <dbReference type="ChEBI" id="CHEBI:83665"/>
        <dbReference type="ChEBI" id="CHEBI:456215"/>
        <dbReference type="EC" id="6.3.4.19"/>
    </reaction>
</comment>
<dbReference type="Pfam" id="PF01171">
    <property type="entry name" value="ATP_bind_3"/>
    <property type="match status" value="1"/>
</dbReference>
<evidence type="ECO:0000256" key="5">
    <source>
        <dbReference type="ARBA" id="ARBA00022840"/>
    </source>
</evidence>
<dbReference type="GO" id="GO:0032267">
    <property type="term" value="F:tRNA(Ile)-lysidine synthase activity"/>
    <property type="evidence" value="ECO:0007669"/>
    <property type="project" value="UniProtKB-EC"/>
</dbReference>
<accession>A0A3B1B1J9</accession>
<dbReference type="Gene3D" id="3.40.50.620">
    <property type="entry name" value="HUPs"/>
    <property type="match status" value="1"/>
</dbReference>
<evidence type="ECO:0000256" key="4">
    <source>
        <dbReference type="ARBA" id="ARBA00022741"/>
    </source>
</evidence>
<dbReference type="EMBL" id="UOFW01000148">
    <property type="protein sequence ID" value="VAX05864.1"/>
    <property type="molecule type" value="Genomic_DNA"/>
</dbReference>
<dbReference type="PANTHER" id="PTHR43033">
    <property type="entry name" value="TRNA(ILE)-LYSIDINE SYNTHASE-RELATED"/>
    <property type="match status" value="1"/>
</dbReference>
<dbReference type="GO" id="GO:0005524">
    <property type="term" value="F:ATP binding"/>
    <property type="evidence" value="ECO:0007669"/>
    <property type="project" value="UniProtKB-KW"/>
</dbReference>
<protein>
    <recommendedName>
        <fullName evidence="1">tRNA(Ile)-lysidine synthetase</fullName>
        <ecNumber evidence="1">6.3.4.19</ecNumber>
    </recommendedName>
</protein>
<keyword evidence="2 8" id="KW-0436">Ligase</keyword>
<dbReference type="InterPro" id="IPR012795">
    <property type="entry name" value="tRNA_Ile_lys_synt_N"/>
</dbReference>
<dbReference type="InterPro" id="IPR014729">
    <property type="entry name" value="Rossmann-like_a/b/a_fold"/>
</dbReference>
<reference evidence="8" key="1">
    <citation type="submission" date="2018-06" db="EMBL/GenBank/DDBJ databases">
        <authorList>
            <person name="Zhirakovskaya E."/>
        </authorList>
    </citation>
    <scope>NUCLEOTIDE SEQUENCE</scope>
</reference>
<feature type="domain" description="tRNA(Ile)-lysidine/2-thiocytidine synthase N-terminal" evidence="7">
    <location>
        <begin position="41"/>
        <end position="226"/>
    </location>
</feature>
<dbReference type="HAMAP" id="MF_01161">
    <property type="entry name" value="tRNA_Ile_lys_synt"/>
    <property type="match status" value="1"/>
</dbReference>
<evidence type="ECO:0000259" key="7">
    <source>
        <dbReference type="Pfam" id="PF01171"/>
    </source>
</evidence>
<dbReference type="PANTHER" id="PTHR43033:SF5">
    <property type="entry name" value="TRNA(ILE)-LYSIDINE SYNTHETASE"/>
    <property type="match status" value="1"/>
</dbReference>
<dbReference type="AlphaFoldDB" id="A0A3B1B1J9"/>
<proteinExistence type="inferred from homology"/>
<gene>
    <name evidence="8" type="ORF">MNBD_ALPHA03-1666</name>
</gene>
<evidence type="ECO:0000256" key="2">
    <source>
        <dbReference type="ARBA" id="ARBA00022598"/>
    </source>
</evidence>
<name>A0A3B1B1J9_9ZZZZ</name>
<dbReference type="GO" id="GO:0008033">
    <property type="term" value="P:tRNA processing"/>
    <property type="evidence" value="ECO:0007669"/>
    <property type="project" value="UniProtKB-KW"/>
</dbReference>
<evidence type="ECO:0000256" key="1">
    <source>
        <dbReference type="ARBA" id="ARBA00013267"/>
    </source>
</evidence>
<sequence length="453" mass="50883">MHDAITSSEFSNLVHTVFPVSSPKSDLKSGPKYGPKYENGIAAAVSGGADSLALTLLLGQWCKSNSIALTALTVDHGLRPEAKDEALQVGQWLKKYDIRHVVLNWQGAKPIRNIQDRARIARYQLMGEWCQNNDVNNLFLAHHEGDQAETFLIRLFRGSGVDGLSAMRGISDFPVPLARRGNVHLCRPLLTVTKKRLEATLRQMDQPWIEDPSNQNESYTRIKVRKLLRDSKIEGLNVQRMAQTAVRMGRVQSLLQSMTAGLTQEAVTVYPQGYMQVNMAKLMSAHEEIALRCLSSLVKKISGSRYIPRFSRVEALYNNLKQVDFSGQTLGGCLVSSIKATSGTDHIIISREIAAIEHKIDLENCVPYLWDQRFEIDNIGGARLVKKLELAEWRRLCSDYPDLKKLKLPKKILYSLPCMILMNGDVILPNFIPGFEEKGFKAIFLSGYEQNRA</sequence>
<evidence type="ECO:0000256" key="6">
    <source>
        <dbReference type="ARBA" id="ARBA00048539"/>
    </source>
</evidence>
<dbReference type="InterPro" id="IPR012094">
    <property type="entry name" value="tRNA_Ile_lys_synt"/>
</dbReference>
<dbReference type="CDD" id="cd01992">
    <property type="entry name" value="TilS_N"/>
    <property type="match status" value="1"/>
</dbReference>
<keyword evidence="5" id="KW-0067">ATP-binding</keyword>
<keyword evidence="4" id="KW-0547">Nucleotide-binding</keyword>
<keyword evidence="3" id="KW-0819">tRNA processing</keyword>